<keyword evidence="4" id="KW-1185">Reference proteome</keyword>
<evidence type="ECO:0000256" key="1">
    <source>
        <dbReference type="SAM" id="SignalP"/>
    </source>
</evidence>
<reference evidence="3 4" key="1">
    <citation type="submission" date="2018-10" db="EMBL/GenBank/DDBJ databases">
        <title>Genomic Encyclopedia of Archaeal and Bacterial Type Strains, Phase II (KMG-II): from individual species to whole genera.</title>
        <authorList>
            <person name="Goeker M."/>
        </authorList>
    </citation>
    <scope>NUCLEOTIDE SEQUENCE [LARGE SCALE GENOMIC DNA]</scope>
    <source>
        <strain evidence="3 4">DSM 18602</strain>
    </source>
</reference>
<dbReference type="Gene3D" id="2.120.10.30">
    <property type="entry name" value="TolB, C-terminal domain"/>
    <property type="match status" value="1"/>
</dbReference>
<gene>
    <name evidence="3" type="ORF">BDD43_0293</name>
</gene>
<feature type="chain" id="PRO_5019717056" evidence="1">
    <location>
        <begin position="24"/>
        <end position="432"/>
    </location>
</feature>
<sequence>MKKILAPLFFIMVFAACSPPQQADQSKASVATGIGTIELPAPYATKSTKVYCDVIGWNKAMPIAPAGFKVSLFGDSLTNPRNIYVGRNGDVFVSEANTELGTVKRWGAAILGITKSQYLGKSKNDIILFREVNGKPQNLGVFLSGLNQPYGMLIWRNYFYVACTDGLWAYPYQQGQTRITATGKKLLDLPAGGYNNHWTRNVIVSGDSTHLFVSVGSGSNDGEHGMDNEVRRADILQIKPDGSQQRVYASGLRNPAGISINPFNYQLWASVNERDDLGDELVPDYLTSVKDSAFYGWPYAYFGQHEDPNHKGERPDMVKKTLVPDVSLGAHTASLGLAFYIAKAFPAKYWRGAFVTQHGSWNSSTLVGYKVLFVPFTHGKPGKPEDFLTGFIADAEKHQVHGRPVGVAIAKDGALLIADDTSNKIWKVSVNP</sequence>
<dbReference type="SUPFAM" id="SSF50952">
    <property type="entry name" value="Soluble quinoprotein glucose dehydrogenase"/>
    <property type="match status" value="1"/>
</dbReference>
<keyword evidence="1" id="KW-0732">Signal</keyword>
<proteinExistence type="predicted"/>
<evidence type="ECO:0000313" key="3">
    <source>
        <dbReference type="EMBL" id="RKR80197.1"/>
    </source>
</evidence>
<dbReference type="PANTHER" id="PTHR33546:SF1">
    <property type="entry name" value="LARGE, MULTIFUNCTIONAL SECRETED PROTEIN"/>
    <property type="match status" value="1"/>
</dbReference>
<feature type="signal peptide" evidence="1">
    <location>
        <begin position="1"/>
        <end position="23"/>
    </location>
</feature>
<accession>A0A495ITW1</accession>
<dbReference type="InterPro" id="IPR054539">
    <property type="entry name" value="Beta-prop_PDH"/>
</dbReference>
<dbReference type="InterPro" id="IPR011042">
    <property type="entry name" value="6-blade_b-propeller_TolB-like"/>
</dbReference>
<dbReference type="RefSeq" id="WP_121195893.1">
    <property type="nucleotide sequence ID" value="NZ_RBKU01000001.1"/>
</dbReference>
<name>A0A495ITW1_9SPHI</name>
<protein>
    <submittedName>
        <fullName evidence="3">Glucose/arabinose dehydrogenase</fullName>
    </submittedName>
</protein>
<dbReference type="InterPro" id="IPR011041">
    <property type="entry name" value="Quinoprot_gluc/sorb_DH_b-prop"/>
</dbReference>
<dbReference type="EMBL" id="RBKU01000001">
    <property type="protein sequence ID" value="RKR80197.1"/>
    <property type="molecule type" value="Genomic_DNA"/>
</dbReference>
<dbReference type="OrthoDB" id="9811395at2"/>
<feature type="domain" description="Pyrroloquinoline quinone-dependent pyranose dehydrogenase beta-propeller" evidence="2">
    <location>
        <begin position="321"/>
        <end position="429"/>
    </location>
</feature>
<evidence type="ECO:0000259" key="2">
    <source>
        <dbReference type="Pfam" id="PF22807"/>
    </source>
</evidence>
<comment type="caution">
    <text evidence="3">The sequence shown here is derived from an EMBL/GenBank/DDBJ whole genome shotgun (WGS) entry which is preliminary data.</text>
</comment>
<dbReference type="AlphaFoldDB" id="A0A495ITW1"/>
<dbReference type="PANTHER" id="PTHR33546">
    <property type="entry name" value="LARGE, MULTIFUNCTIONAL SECRETED PROTEIN-RELATED"/>
    <property type="match status" value="1"/>
</dbReference>
<organism evidence="3 4">
    <name type="scientific">Mucilaginibacter gracilis</name>
    <dbReference type="NCBI Taxonomy" id="423350"/>
    <lineage>
        <taxon>Bacteria</taxon>
        <taxon>Pseudomonadati</taxon>
        <taxon>Bacteroidota</taxon>
        <taxon>Sphingobacteriia</taxon>
        <taxon>Sphingobacteriales</taxon>
        <taxon>Sphingobacteriaceae</taxon>
        <taxon>Mucilaginibacter</taxon>
    </lineage>
</organism>
<evidence type="ECO:0000313" key="4">
    <source>
        <dbReference type="Proteomes" id="UP000268007"/>
    </source>
</evidence>
<dbReference type="Pfam" id="PF22807">
    <property type="entry name" value="TrAA12"/>
    <property type="match status" value="2"/>
</dbReference>
<dbReference type="Proteomes" id="UP000268007">
    <property type="component" value="Unassembled WGS sequence"/>
</dbReference>
<dbReference type="PROSITE" id="PS51257">
    <property type="entry name" value="PROKAR_LIPOPROTEIN"/>
    <property type="match status" value="1"/>
</dbReference>
<feature type="domain" description="Pyrroloquinoline quinone-dependent pyranose dehydrogenase beta-propeller" evidence="2">
    <location>
        <begin position="64"/>
        <end position="278"/>
    </location>
</feature>